<dbReference type="Gene3D" id="2.60.40.10">
    <property type="entry name" value="Immunoglobulins"/>
    <property type="match status" value="2"/>
</dbReference>
<dbReference type="AlphaFoldDB" id="A0A5N5PB30"/>
<feature type="signal peptide" evidence="2">
    <location>
        <begin position="1"/>
        <end position="25"/>
    </location>
</feature>
<feature type="domain" description="Interferon/interleukin receptor" evidence="4">
    <location>
        <begin position="119"/>
        <end position="206"/>
    </location>
</feature>
<organism evidence="5 6">
    <name type="scientific">Pangasianodon hypophthalmus</name>
    <name type="common">Striped catfish</name>
    <name type="synonym">Helicophagus hypophthalmus</name>
    <dbReference type="NCBI Taxonomy" id="310915"/>
    <lineage>
        <taxon>Eukaryota</taxon>
        <taxon>Metazoa</taxon>
        <taxon>Chordata</taxon>
        <taxon>Craniata</taxon>
        <taxon>Vertebrata</taxon>
        <taxon>Euteleostomi</taxon>
        <taxon>Actinopterygii</taxon>
        <taxon>Neopterygii</taxon>
        <taxon>Teleostei</taxon>
        <taxon>Ostariophysi</taxon>
        <taxon>Siluriformes</taxon>
        <taxon>Pangasiidae</taxon>
        <taxon>Pangasianodon</taxon>
    </lineage>
</organism>
<dbReference type="InterPro" id="IPR003961">
    <property type="entry name" value="FN3_dom"/>
</dbReference>
<keyword evidence="1" id="KW-0812">Transmembrane</keyword>
<evidence type="ECO:0000256" key="2">
    <source>
        <dbReference type="SAM" id="SignalP"/>
    </source>
</evidence>
<keyword evidence="2" id="KW-0732">Signal</keyword>
<dbReference type="SUPFAM" id="SSF49265">
    <property type="entry name" value="Fibronectin type III"/>
    <property type="match status" value="2"/>
</dbReference>
<dbReference type="Pfam" id="PF09294">
    <property type="entry name" value="Interfer-bind"/>
    <property type="match status" value="1"/>
</dbReference>
<dbReference type="Pfam" id="PF01108">
    <property type="entry name" value="Tissue_fac"/>
    <property type="match status" value="1"/>
</dbReference>
<evidence type="ECO:0000259" key="4">
    <source>
        <dbReference type="Pfam" id="PF09294"/>
    </source>
</evidence>
<keyword evidence="6" id="KW-1185">Reference proteome</keyword>
<dbReference type="Proteomes" id="UP000327468">
    <property type="component" value="Chromosome 5"/>
</dbReference>
<dbReference type="GO" id="GO:0005886">
    <property type="term" value="C:plasma membrane"/>
    <property type="evidence" value="ECO:0007669"/>
    <property type="project" value="TreeGrafter"/>
</dbReference>
<evidence type="ECO:0000259" key="3">
    <source>
        <dbReference type="Pfam" id="PF01108"/>
    </source>
</evidence>
<dbReference type="EMBL" id="VFJC01000006">
    <property type="protein sequence ID" value="KAB5576722.1"/>
    <property type="molecule type" value="Genomic_DNA"/>
</dbReference>
<dbReference type="PANTHER" id="PTHR20859">
    <property type="entry name" value="INTERFERON/INTERLEUKIN RECEPTOR"/>
    <property type="match status" value="1"/>
</dbReference>
<dbReference type="GO" id="GO:0004896">
    <property type="term" value="F:cytokine receptor activity"/>
    <property type="evidence" value="ECO:0007669"/>
    <property type="project" value="TreeGrafter"/>
</dbReference>
<accession>A0A5N5PB30</accession>
<protein>
    <recommendedName>
        <fullName evidence="7">Fibronectin type-III domain-containing protein</fullName>
    </recommendedName>
</protein>
<feature type="transmembrane region" description="Helical" evidence="1">
    <location>
        <begin position="219"/>
        <end position="241"/>
    </location>
</feature>
<dbReference type="InterPro" id="IPR050650">
    <property type="entry name" value="Type-II_Cytokine-TF_Rcpt"/>
</dbReference>
<gene>
    <name evidence="5" type="ORF">PHYPO_G00201700</name>
</gene>
<feature type="domain" description="Fibronectin type-III" evidence="3">
    <location>
        <begin position="16"/>
        <end position="103"/>
    </location>
</feature>
<feature type="chain" id="PRO_5024460378" description="Fibronectin type-III domain-containing protein" evidence="2">
    <location>
        <begin position="26"/>
        <end position="309"/>
    </location>
</feature>
<dbReference type="PANTHER" id="PTHR20859:SF53">
    <property type="entry name" value="INTERLEUKIN-22 RECEPTOR SUBUNIT ALPHA-1"/>
    <property type="match status" value="1"/>
</dbReference>
<evidence type="ECO:0000313" key="5">
    <source>
        <dbReference type="EMBL" id="KAB5576722.1"/>
    </source>
</evidence>
<dbReference type="InterPro" id="IPR015373">
    <property type="entry name" value="Interferon/interleukin_rcp_dom"/>
</dbReference>
<reference evidence="5 6" key="1">
    <citation type="submission" date="2019-06" db="EMBL/GenBank/DDBJ databases">
        <title>A chromosome-scale genome assembly of the striped catfish, Pangasianodon hypophthalmus.</title>
        <authorList>
            <person name="Wen M."/>
            <person name="Zahm M."/>
            <person name="Roques C."/>
            <person name="Cabau C."/>
            <person name="Klopp C."/>
            <person name="Donnadieu C."/>
            <person name="Jouanno E."/>
            <person name="Avarre J.-C."/>
            <person name="Campet M."/>
            <person name="Ha T.T.T."/>
            <person name="Dugue R."/>
            <person name="Lampietro C."/>
            <person name="Louis A."/>
            <person name="Herpin A."/>
            <person name="Echchiki A."/>
            <person name="Berthelot C."/>
            <person name="Parey E."/>
            <person name="Roest-Crollius H."/>
            <person name="Braasch I."/>
            <person name="Postlethwait J."/>
            <person name="Bobe J."/>
            <person name="Montfort J."/>
            <person name="Bouchez O."/>
            <person name="Begum T."/>
            <person name="Schartl M."/>
            <person name="Guiguen Y."/>
        </authorList>
    </citation>
    <scope>NUCLEOTIDE SEQUENCE [LARGE SCALE GENOMIC DNA]</scope>
    <source>
        <strain evidence="5 6">Indonesia</strain>
        <tissue evidence="5">Blood</tissue>
    </source>
</reference>
<sequence length="309" mass="35959">MIVVMDWRRAFLVCEVFLTIHCACSSVLSPPQRVKVESSVLTWNGPKNHINITYVVQYNTTLNDWRDVYNGTQQQFNFTAAAEDFYGTRFRVQSKRGNQTSAWEMSKLVQCAHLHTCAPIIELKVETDRVHLWMKHRDPSLEEKEGGHISFNPLYWKRNSNNKEELSATSTHLVIEHLESGQEYCFQVEYLLLHKPHGKPSREICKVIPETSKQRNVRVIMLGVLTVAGMAVLGCCLYFVYTHYKRIKALLQPPLDIPDHFEEFFFSEFPQHPVARPGNQEVESYDFVNFVEEVAEDEERCDLENEKKM</sequence>
<evidence type="ECO:0000313" key="6">
    <source>
        <dbReference type="Proteomes" id="UP000327468"/>
    </source>
</evidence>
<dbReference type="InterPro" id="IPR036116">
    <property type="entry name" value="FN3_sf"/>
</dbReference>
<evidence type="ECO:0000256" key="1">
    <source>
        <dbReference type="SAM" id="Phobius"/>
    </source>
</evidence>
<keyword evidence="1" id="KW-0472">Membrane</keyword>
<dbReference type="OrthoDB" id="9932619at2759"/>
<keyword evidence="1" id="KW-1133">Transmembrane helix</keyword>
<comment type="caution">
    <text evidence="5">The sequence shown here is derived from an EMBL/GenBank/DDBJ whole genome shotgun (WGS) entry which is preliminary data.</text>
</comment>
<proteinExistence type="predicted"/>
<dbReference type="InterPro" id="IPR013783">
    <property type="entry name" value="Ig-like_fold"/>
</dbReference>
<evidence type="ECO:0008006" key="7">
    <source>
        <dbReference type="Google" id="ProtNLM"/>
    </source>
</evidence>
<name>A0A5N5PB30_PANHP</name>